<dbReference type="GO" id="GO:0016787">
    <property type="term" value="F:hydrolase activity"/>
    <property type="evidence" value="ECO:0007669"/>
    <property type="project" value="UniProtKB-KW"/>
</dbReference>
<dbReference type="PANTHER" id="PTHR43689:SF8">
    <property type="entry name" value="ALPHA_BETA-HYDROLASES SUPERFAMILY PROTEIN"/>
    <property type="match status" value="1"/>
</dbReference>
<evidence type="ECO:0000313" key="3">
    <source>
        <dbReference type="Proteomes" id="UP001499843"/>
    </source>
</evidence>
<reference evidence="3" key="1">
    <citation type="journal article" date="2019" name="Int. J. Syst. Evol. Microbiol.">
        <title>The Global Catalogue of Microorganisms (GCM) 10K type strain sequencing project: providing services to taxonomists for standard genome sequencing and annotation.</title>
        <authorList>
            <consortium name="The Broad Institute Genomics Platform"/>
            <consortium name="The Broad Institute Genome Sequencing Center for Infectious Disease"/>
            <person name="Wu L."/>
            <person name="Ma J."/>
        </authorList>
    </citation>
    <scope>NUCLEOTIDE SEQUENCE [LARGE SCALE GENOMIC DNA]</scope>
    <source>
        <strain evidence="3">JCM 16114</strain>
    </source>
</reference>
<keyword evidence="3" id="KW-1185">Reference proteome</keyword>
<dbReference type="Pfam" id="PF12697">
    <property type="entry name" value="Abhydrolase_6"/>
    <property type="match status" value="1"/>
</dbReference>
<dbReference type="RefSeq" id="WP_344481931.1">
    <property type="nucleotide sequence ID" value="NZ_BAAAQX010000017.1"/>
</dbReference>
<gene>
    <name evidence="2" type="ORF">GCM10009850_061590</name>
</gene>
<name>A0ABP5PG51_9ACTN</name>
<dbReference type="Proteomes" id="UP001499843">
    <property type="component" value="Unassembled WGS sequence"/>
</dbReference>
<dbReference type="EMBL" id="BAAAQX010000017">
    <property type="protein sequence ID" value="GAA2210700.1"/>
    <property type="molecule type" value="Genomic_DNA"/>
</dbReference>
<protein>
    <submittedName>
        <fullName evidence="2">Alpha/beta hydrolase</fullName>
    </submittedName>
</protein>
<evidence type="ECO:0000313" key="2">
    <source>
        <dbReference type="EMBL" id="GAA2210700.1"/>
    </source>
</evidence>
<dbReference type="PANTHER" id="PTHR43689">
    <property type="entry name" value="HYDROLASE"/>
    <property type="match status" value="1"/>
</dbReference>
<dbReference type="SUPFAM" id="SSF53474">
    <property type="entry name" value="alpha/beta-Hydrolases"/>
    <property type="match status" value="1"/>
</dbReference>
<comment type="caution">
    <text evidence="2">The sequence shown here is derived from an EMBL/GenBank/DDBJ whole genome shotgun (WGS) entry which is preliminary data.</text>
</comment>
<feature type="domain" description="AB hydrolase-1" evidence="1">
    <location>
        <begin position="26"/>
        <end position="261"/>
    </location>
</feature>
<dbReference type="InterPro" id="IPR029058">
    <property type="entry name" value="AB_hydrolase_fold"/>
</dbReference>
<dbReference type="Gene3D" id="3.40.50.1820">
    <property type="entry name" value="alpha/beta hydrolase"/>
    <property type="match status" value="1"/>
</dbReference>
<accession>A0ABP5PG51</accession>
<sequence length="279" mass="29057">MILTAKAADGTQARAIDEGGGTPAVLVLHPGLDDGASWAAVAARLAAHHRVVRLHRRRYRLDLDRQTPCTVAQEVEHTLAVAEAMGAGPVVLAAHSSGAVIALEALVAAPSAFAGAVLYEPPVVIGTPLGGPDGEVHRRARAAIAAGRPGRAMRIFVRDTVRMPGWVALLSGLFVAVVPRMRALAPRQIEDNAAMDELGVRLDAYARISMPVVLLGGDRSPAHLGERLDALERVLPGARRVLLTGQGHTAHAKAPDRVAEVVAGLAAEVAREAGEAGES</sequence>
<keyword evidence="2" id="KW-0378">Hydrolase</keyword>
<proteinExistence type="predicted"/>
<evidence type="ECO:0000259" key="1">
    <source>
        <dbReference type="Pfam" id="PF12697"/>
    </source>
</evidence>
<organism evidence="2 3">
    <name type="scientific">Nonomuraea monospora</name>
    <dbReference type="NCBI Taxonomy" id="568818"/>
    <lineage>
        <taxon>Bacteria</taxon>
        <taxon>Bacillati</taxon>
        <taxon>Actinomycetota</taxon>
        <taxon>Actinomycetes</taxon>
        <taxon>Streptosporangiales</taxon>
        <taxon>Streptosporangiaceae</taxon>
        <taxon>Nonomuraea</taxon>
    </lineage>
</organism>
<dbReference type="InterPro" id="IPR000073">
    <property type="entry name" value="AB_hydrolase_1"/>
</dbReference>